<reference evidence="8 9" key="1">
    <citation type="journal article" date="2023" name="Life. Sci Alliance">
        <title>Evolutionary insights into 3D genome organization and epigenetic landscape of Vigna mungo.</title>
        <authorList>
            <person name="Junaid A."/>
            <person name="Singh B."/>
            <person name="Bhatia S."/>
        </authorList>
    </citation>
    <scope>NUCLEOTIDE SEQUENCE [LARGE SCALE GENOMIC DNA]</scope>
    <source>
        <strain evidence="8">Urdbean</strain>
    </source>
</reference>
<dbReference type="Pfam" id="PF00847">
    <property type="entry name" value="AP2"/>
    <property type="match status" value="1"/>
</dbReference>
<feature type="domain" description="AP2/ERF" evidence="7">
    <location>
        <begin position="27"/>
        <end position="84"/>
    </location>
</feature>
<proteinExistence type="predicted"/>
<dbReference type="InterPro" id="IPR016177">
    <property type="entry name" value="DNA-bd_dom_sf"/>
</dbReference>
<evidence type="ECO:0000313" key="9">
    <source>
        <dbReference type="Proteomes" id="UP001374535"/>
    </source>
</evidence>
<keyword evidence="6" id="KW-0539">Nucleus</keyword>
<keyword evidence="2" id="KW-0936">Ethylene signaling pathway</keyword>
<dbReference type="PANTHER" id="PTHR31677:SF248">
    <property type="entry name" value="OS04G0669200 PROTEIN"/>
    <property type="match status" value="1"/>
</dbReference>
<dbReference type="AlphaFoldDB" id="A0AAQ3NEU5"/>
<dbReference type="Proteomes" id="UP001374535">
    <property type="component" value="Chromosome 6"/>
</dbReference>
<gene>
    <name evidence="8" type="ORF">V8G54_021021</name>
</gene>
<dbReference type="FunFam" id="3.30.730.10:FF:000001">
    <property type="entry name" value="Ethylene-responsive transcription factor 2"/>
    <property type="match status" value="1"/>
</dbReference>
<keyword evidence="3" id="KW-0805">Transcription regulation</keyword>
<dbReference type="SMART" id="SM00380">
    <property type="entry name" value="AP2"/>
    <property type="match status" value="1"/>
</dbReference>
<comment type="subcellular location">
    <subcellularLocation>
        <location evidence="1">Nucleus</location>
    </subcellularLocation>
</comment>
<dbReference type="Gene3D" id="3.30.730.10">
    <property type="entry name" value="AP2/ERF domain"/>
    <property type="match status" value="1"/>
</dbReference>
<evidence type="ECO:0000256" key="1">
    <source>
        <dbReference type="ARBA" id="ARBA00004123"/>
    </source>
</evidence>
<evidence type="ECO:0000313" key="8">
    <source>
        <dbReference type="EMBL" id="WVZ07675.1"/>
    </source>
</evidence>
<evidence type="ECO:0000256" key="6">
    <source>
        <dbReference type="ARBA" id="ARBA00023242"/>
    </source>
</evidence>
<dbReference type="GO" id="GO:0009873">
    <property type="term" value="P:ethylene-activated signaling pathway"/>
    <property type="evidence" value="ECO:0007669"/>
    <property type="project" value="UniProtKB-KW"/>
</dbReference>
<evidence type="ECO:0000256" key="2">
    <source>
        <dbReference type="ARBA" id="ARBA00022745"/>
    </source>
</evidence>
<dbReference type="GO" id="GO:0005634">
    <property type="term" value="C:nucleus"/>
    <property type="evidence" value="ECO:0007669"/>
    <property type="project" value="UniProtKB-SubCell"/>
</dbReference>
<keyword evidence="5" id="KW-0804">Transcription</keyword>
<dbReference type="EMBL" id="CP144695">
    <property type="protein sequence ID" value="WVZ07675.1"/>
    <property type="molecule type" value="Genomic_DNA"/>
</dbReference>
<dbReference type="GO" id="GO:0003677">
    <property type="term" value="F:DNA binding"/>
    <property type="evidence" value="ECO:0007669"/>
    <property type="project" value="UniProtKB-KW"/>
</dbReference>
<organism evidence="8 9">
    <name type="scientific">Vigna mungo</name>
    <name type="common">Black gram</name>
    <name type="synonym">Phaseolus mungo</name>
    <dbReference type="NCBI Taxonomy" id="3915"/>
    <lineage>
        <taxon>Eukaryota</taxon>
        <taxon>Viridiplantae</taxon>
        <taxon>Streptophyta</taxon>
        <taxon>Embryophyta</taxon>
        <taxon>Tracheophyta</taxon>
        <taxon>Spermatophyta</taxon>
        <taxon>Magnoliopsida</taxon>
        <taxon>eudicotyledons</taxon>
        <taxon>Gunneridae</taxon>
        <taxon>Pentapetalae</taxon>
        <taxon>rosids</taxon>
        <taxon>fabids</taxon>
        <taxon>Fabales</taxon>
        <taxon>Fabaceae</taxon>
        <taxon>Papilionoideae</taxon>
        <taxon>50 kb inversion clade</taxon>
        <taxon>NPAAA clade</taxon>
        <taxon>indigoferoid/millettioid clade</taxon>
        <taxon>Phaseoleae</taxon>
        <taxon>Vigna</taxon>
    </lineage>
</organism>
<dbReference type="PRINTS" id="PR00367">
    <property type="entry name" value="ETHRSPELEMNT"/>
</dbReference>
<evidence type="ECO:0000256" key="3">
    <source>
        <dbReference type="ARBA" id="ARBA00023015"/>
    </source>
</evidence>
<dbReference type="CDD" id="cd00018">
    <property type="entry name" value="AP2"/>
    <property type="match status" value="1"/>
</dbReference>
<sequence>VSSRGGAASVVTTATAAGNKSLLKEPRYQGVRKRPWGRFTGDIRDPLKKARVWLGTFDCAEEATRAYDAATRTLRGPKAKTNFPLSHPFCPSTMPLLMTIFVASRSAFEHYR</sequence>
<accession>A0AAQ3NEU5</accession>
<evidence type="ECO:0000256" key="4">
    <source>
        <dbReference type="ARBA" id="ARBA00023125"/>
    </source>
</evidence>
<name>A0AAQ3NEU5_VIGMU</name>
<keyword evidence="9" id="KW-1185">Reference proteome</keyword>
<protein>
    <recommendedName>
        <fullName evidence="7">AP2/ERF domain-containing protein</fullName>
    </recommendedName>
</protein>
<dbReference type="SUPFAM" id="SSF54171">
    <property type="entry name" value="DNA-binding domain"/>
    <property type="match status" value="1"/>
</dbReference>
<dbReference type="PANTHER" id="PTHR31677">
    <property type="entry name" value="AP2 DOMAIN CLASS TRANSCRIPTION FACTOR"/>
    <property type="match status" value="1"/>
</dbReference>
<dbReference type="GO" id="GO:0003700">
    <property type="term" value="F:DNA-binding transcription factor activity"/>
    <property type="evidence" value="ECO:0007669"/>
    <property type="project" value="InterPro"/>
</dbReference>
<evidence type="ECO:0000256" key="5">
    <source>
        <dbReference type="ARBA" id="ARBA00023163"/>
    </source>
</evidence>
<dbReference type="PROSITE" id="PS51032">
    <property type="entry name" value="AP2_ERF"/>
    <property type="match status" value="1"/>
</dbReference>
<evidence type="ECO:0000259" key="7">
    <source>
        <dbReference type="PROSITE" id="PS51032"/>
    </source>
</evidence>
<dbReference type="InterPro" id="IPR036955">
    <property type="entry name" value="AP2/ERF_dom_sf"/>
</dbReference>
<keyword evidence="4" id="KW-0238">DNA-binding</keyword>
<feature type="non-terminal residue" evidence="8">
    <location>
        <position position="1"/>
    </location>
</feature>
<dbReference type="InterPro" id="IPR001471">
    <property type="entry name" value="AP2/ERF_dom"/>
</dbReference>